<feature type="non-terminal residue" evidence="2">
    <location>
        <position position="1"/>
    </location>
</feature>
<evidence type="ECO:0000256" key="1">
    <source>
        <dbReference type="SAM" id="MobiDB-lite"/>
    </source>
</evidence>
<dbReference type="GeneID" id="25730655"/>
<dbReference type="AlphaFoldDB" id="A0A0D2KFT6"/>
<dbReference type="EMBL" id="KK103912">
    <property type="protein sequence ID" value="KIY94748.1"/>
    <property type="molecule type" value="Genomic_DNA"/>
</dbReference>
<feature type="compositionally biased region" description="Basic and acidic residues" evidence="1">
    <location>
        <begin position="10"/>
        <end position="27"/>
    </location>
</feature>
<sequence length="80" mass="8823">LDKERLAAALEKQRRAAKESVETDERKRKFNSLKANEEDVTEEDMEAFRLVKPRAEDPMAAMRRAAAAGGGGAGGYDLLD</sequence>
<dbReference type="RefSeq" id="XP_013893768.1">
    <property type="nucleotide sequence ID" value="XM_014038314.1"/>
</dbReference>
<dbReference type="Proteomes" id="UP000054498">
    <property type="component" value="Unassembled WGS sequence"/>
</dbReference>
<name>A0A0D2KFT6_9CHLO</name>
<protein>
    <submittedName>
        <fullName evidence="2">Uncharacterized protein</fullName>
    </submittedName>
</protein>
<dbReference type="KEGG" id="mng:MNEG_13215"/>
<evidence type="ECO:0000313" key="3">
    <source>
        <dbReference type="Proteomes" id="UP000054498"/>
    </source>
</evidence>
<feature type="region of interest" description="Disordered" evidence="1">
    <location>
        <begin position="10"/>
        <end position="29"/>
    </location>
</feature>
<keyword evidence="3" id="KW-1185">Reference proteome</keyword>
<accession>A0A0D2KFT6</accession>
<reference evidence="2 3" key="1">
    <citation type="journal article" date="2013" name="BMC Genomics">
        <title>Reconstruction of the lipid metabolism for the microalga Monoraphidium neglectum from its genome sequence reveals characteristics suitable for biofuel production.</title>
        <authorList>
            <person name="Bogen C."/>
            <person name="Al-Dilaimi A."/>
            <person name="Albersmeier A."/>
            <person name="Wichmann J."/>
            <person name="Grundmann M."/>
            <person name="Rupp O."/>
            <person name="Lauersen K.J."/>
            <person name="Blifernez-Klassen O."/>
            <person name="Kalinowski J."/>
            <person name="Goesmann A."/>
            <person name="Mussgnug J.H."/>
            <person name="Kruse O."/>
        </authorList>
    </citation>
    <scope>NUCLEOTIDE SEQUENCE [LARGE SCALE GENOMIC DNA]</scope>
    <source>
        <strain evidence="2 3">SAG 48.87</strain>
    </source>
</reference>
<evidence type="ECO:0000313" key="2">
    <source>
        <dbReference type="EMBL" id="KIY94748.1"/>
    </source>
</evidence>
<dbReference type="OrthoDB" id="249612at2759"/>
<proteinExistence type="predicted"/>
<gene>
    <name evidence="2" type="ORF">MNEG_13215</name>
</gene>
<organism evidence="2 3">
    <name type="scientific">Monoraphidium neglectum</name>
    <dbReference type="NCBI Taxonomy" id="145388"/>
    <lineage>
        <taxon>Eukaryota</taxon>
        <taxon>Viridiplantae</taxon>
        <taxon>Chlorophyta</taxon>
        <taxon>core chlorophytes</taxon>
        <taxon>Chlorophyceae</taxon>
        <taxon>CS clade</taxon>
        <taxon>Sphaeropleales</taxon>
        <taxon>Selenastraceae</taxon>
        <taxon>Monoraphidium</taxon>
    </lineage>
</organism>